<dbReference type="GO" id="GO:0042127">
    <property type="term" value="P:regulation of cell population proliferation"/>
    <property type="evidence" value="ECO:0007669"/>
    <property type="project" value="TreeGrafter"/>
</dbReference>
<keyword evidence="6" id="KW-0539">Nucleus</keyword>
<feature type="compositionally biased region" description="Low complexity" evidence="7">
    <location>
        <begin position="431"/>
        <end position="457"/>
    </location>
</feature>
<keyword evidence="3" id="KW-0805">Transcription regulation</keyword>
<dbReference type="GO" id="GO:0000981">
    <property type="term" value="F:DNA-binding transcription factor activity, RNA polymerase II-specific"/>
    <property type="evidence" value="ECO:0007669"/>
    <property type="project" value="TreeGrafter"/>
</dbReference>
<feature type="compositionally biased region" description="Polar residues" evidence="7">
    <location>
        <begin position="27"/>
        <end position="41"/>
    </location>
</feature>
<dbReference type="Pfam" id="PF03299">
    <property type="entry name" value="TF_AP-2"/>
    <property type="match status" value="1"/>
</dbReference>
<dbReference type="AlphaFoldDB" id="I1ZI59"/>
<keyword evidence="5" id="KW-0804">Transcription</keyword>
<feature type="region of interest" description="Disordered" evidence="7">
    <location>
        <begin position="428"/>
        <end position="457"/>
    </location>
</feature>
<sequence>MNNSTSSSFVSNPTGLIGAMSNSPTVNRFSLSQPHPISNNEPPFYPPPHNIQSSINSVDFGSHAAAAYAVHYPNPIFQQAFASTHPSHYSGFHMMTSRHHNDALMNSGHYDLRAAVGMGDPYSSGMRAGDLLGNCGGPVGLMDANHIDTTNNAVDFQNVIGIHNSTQLGMLADDGHNAMDDSGFMGSDNQIVYRKGIKLKCENKSYNGIMNMNGVHKYSDMFCSVPGRLSLLSSTSKYKVSIGEIQRRLSPPECLNASLLGGILRRAKSKNGGRSLRDKLDKIGLNLPAGRRKATAVTLLTSLVEGEAVRLARDFTYLCENEFPHRACAEYLSRNIQDIPHETKSRRQQILCTKQLLAEITDLLNKDRAPLCNTRPPIILDSSMQRHLTNFSLITHGFGSPTVVAAVNTIQGVLNEMLKVFEKDNNTISPQNKIQNKSQNLNNNNNSNNNNNNKDSK</sequence>
<reference evidence="9" key="1">
    <citation type="journal article" date="2012" name="Genes Dev.">
        <title>A molecular wound response program associated with regeneration initiation in planarians.</title>
        <authorList>
            <person name="Wenemoser D."/>
            <person name="Lapan S.W."/>
            <person name="Wilkinson A.W."/>
            <person name="Bell G.W."/>
            <person name="Reddien P.W."/>
        </authorList>
    </citation>
    <scope>NUCLEOTIDE SEQUENCE</scope>
    <source>
        <strain evidence="9">ClW4</strain>
    </source>
</reference>
<dbReference type="GO" id="GO:0005634">
    <property type="term" value="C:nucleus"/>
    <property type="evidence" value="ECO:0007669"/>
    <property type="project" value="UniProtKB-SubCell"/>
</dbReference>
<protein>
    <submittedName>
        <fullName evidence="9">Ap2</fullName>
    </submittedName>
</protein>
<dbReference type="OrthoDB" id="6252992at2759"/>
<dbReference type="EMBL" id="JX010470">
    <property type="protein sequence ID" value="AFJ24713.1"/>
    <property type="molecule type" value="mRNA"/>
</dbReference>
<comment type="subcellular location">
    <subcellularLocation>
        <location evidence="1">Nucleus</location>
    </subcellularLocation>
</comment>
<dbReference type="PRINTS" id="PR01748">
    <property type="entry name" value="AP2TNSCPFCT"/>
</dbReference>
<dbReference type="GO" id="GO:0000977">
    <property type="term" value="F:RNA polymerase II transcription regulatory region sequence-specific DNA binding"/>
    <property type="evidence" value="ECO:0007669"/>
    <property type="project" value="TreeGrafter"/>
</dbReference>
<evidence type="ECO:0000256" key="6">
    <source>
        <dbReference type="ARBA" id="ARBA00023242"/>
    </source>
</evidence>
<evidence type="ECO:0000256" key="2">
    <source>
        <dbReference type="ARBA" id="ARBA00007770"/>
    </source>
</evidence>
<feature type="domain" description="Transcription factor AP-2 C-terminal" evidence="8">
    <location>
        <begin position="222"/>
        <end position="417"/>
    </location>
</feature>
<dbReference type="InterPro" id="IPR013854">
    <property type="entry name" value="TF_AP2_C"/>
</dbReference>
<dbReference type="PANTHER" id="PTHR10812">
    <property type="entry name" value="TRANSCRIPTION FACTOR AP-2"/>
    <property type="match status" value="1"/>
</dbReference>
<comment type="similarity">
    <text evidence="2">Belongs to the AP-2 family.</text>
</comment>
<name>I1ZI59_SCHMD</name>
<proteinExistence type="evidence at transcript level"/>
<evidence type="ECO:0000256" key="7">
    <source>
        <dbReference type="SAM" id="MobiDB-lite"/>
    </source>
</evidence>
<dbReference type="PANTHER" id="PTHR10812:SF17">
    <property type="entry name" value="TRANSCRIPTION FACTOR AP-2, ISOFORM D"/>
    <property type="match status" value="1"/>
</dbReference>
<organism evidence="9">
    <name type="scientific">Schmidtea mediterranea</name>
    <name type="common">Freshwater planarian flatworm</name>
    <dbReference type="NCBI Taxonomy" id="79327"/>
    <lineage>
        <taxon>Eukaryota</taxon>
        <taxon>Metazoa</taxon>
        <taxon>Spiralia</taxon>
        <taxon>Lophotrochozoa</taxon>
        <taxon>Platyhelminthes</taxon>
        <taxon>Rhabditophora</taxon>
        <taxon>Seriata</taxon>
        <taxon>Tricladida</taxon>
        <taxon>Continenticola</taxon>
        <taxon>Geoplanoidea</taxon>
        <taxon>Dugesiidae</taxon>
        <taxon>Schmidtea</taxon>
    </lineage>
</organism>
<keyword evidence="4" id="KW-0238">DNA-binding</keyword>
<evidence type="ECO:0000259" key="8">
    <source>
        <dbReference type="Pfam" id="PF03299"/>
    </source>
</evidence>
<evidence type="ECO:0000256" key="3">
    <source>
        <dbReference type="ARBA" id="ARBA00023015"/>
    </source>
</evidence>
<evidence type="ECO:0000256" key="5">
    <source>
        <dbReference type="ARBA" id="ARBA00023163"/>
    </source>
</evidence>
<accession>I1ZI59</accession>
<evidence type="ECO:0000256" key="4">
    <source>
        <dbReference type="ARBA" id="ARBA00023125"/>
    </source>
</evidence>
<evidence type="ECO:0000313" key="9">
    <source>
        <dbReference type="EMBL" id="AFJ24713.1"/>
    </source>
</evidence>
<evidence type="ECO:0000256" key="1">
    <source>
        <dbReference type="ARBA" id="ARBA00004123"/>
    </source>
</evidence>
<dbReference type="InterPro" id="IPR004979">
    <property type="entry name" value="TF_AP2"/>
</dbReference>
<feature type="region of interest" description="Disordered" evidence="7">
    <location>
        <begin position="27"/>
        <end position="49"/>
    </location>
</feature>